<dbReference type="EMBL" id="LSRQ01000277">
    <property type="protein sequence ID" value="OAY84023.1"/>
    <property type="molecule type" value="Genomic_DNA"/>
</dbReference>
<sequence length="64" mass="6931">VSYSLIIESKPNPDIKGRSTSVKTSISHAFTPSEAAATTKIKATNSYVFIKLNQAGEEQREMAS</sequence>
<dbReference type="Proteomes" id="UP000092600">
    <property type="component" value="Unassembled WGS sequence"/>
</dbReference>
<accession>A0A199W4B2</accession>
<protein>
    <submittedName>
        <fullName evidence="1">Uncharacterized protein</fullName>
    </submittedName>
</protein>
<organism evidence="1 2">
    <name type="scientific">Ananas comosus</name>
    <name type="common">Pineapple</name>
    <name type="synonym">Ananas ananas</name>
    <dbReference type="NCBI Taxonomy" id="4615"/>
    <lineage>
        <taxon>Eukaryota</taxon>
        <taxon>Viridiplantae</taxon>
        <taxon>Streptophyta</taxon>
        <taxon>Embryophyta</taxon>
        <taxon>Tracheophyta</taxon>
        <taxon>Spermatophyta</taxon>
        <taxon>Magnoliopsida</taxon>
        <taxon>Liliopsida</taxon>
        <taxon>Poales</taxon>
        <taxon>Bromeliaceae</taxon>
        <taxon>Bromelioideae</taxon>
        <taxon>Ananas</taxon>
    </lineage>
</organism>
<name>A0A199W4B2_ANACO</name>
<evidence type="ECO:0000313" key="2">
    <source>
        <dbReference type="Proteomes" id="UP000092600"/>
    </source>
</evidence>
<evidence type="ECO:0000313" key="1">
    <source>
        <dbReference type="EMBL" id="OAY84023.1"/>
    </source>
</evidence>
<gene>
    <name evidence="1" type="ORF">ACMD2_04656</name>
</gene>
<comment type="caution">
    <text evidence="1">The sequence shown here is derived from an EMBL/GenBank/DDBJ whole genome shotgun (WGS) entry which is preliminary data.</text>
</comment>
<dbReference type="AlphaFoldDB" id="A0A199W4B2"/>
<reference evidence="1 2" key="1">
    <citation type="journal article" date="2016" name="DNA Res.">
        <title>The draft genome of MD-2 pineapple using hybrid error correction of long reads.</title>
        <authorList>
            <person name="Redwan R.M."/>
            <person name="Saidin A."/>
            <person name="Kumar S.V."/>
        </authorList>
    </citation>
    <scope>NUCLEOTIDE SEQUENCE [LARGE SCALE GENOMIC DNA]</scope>
    <source>
        <strain evidence="2">cv. MD2</strain>
        <tissue evidence="1">Leaf</tissue>
    </source>
</reference>
<feature type="non-terminal residue" evidence="1">
    <location>
        <position position="1"/>
    </location>
</feature>
<proteinExistence type="predicted"/>